<dbReference type="SUPFAM" id="SSF56112">
    <property type="entry name" value="Protein kinase-like (PK-like)"/>
    <property type="match status" value="1"/>
</dbReference>
<dbReference type="GO" id="GO:0016301">
    <property type="term" value="F:kinase activity"/>
    <property type="evidence" value="ECO:0007669"/>
    <property type="project" value="UniProtKB-KW"/>
</dbReference>
<dbReference type="InterPro" id="IPR040976">
    <property type="entry name" value="Pkinase_fungal"/>
</dbReference>
<accession>A0A8H5KJ00</accession>
<evidence type="ECO:0000259" key="1">
    <source>
        <dbReference type="Pfam" id="PF17667"/>
    </source>
</evidence>
<keyword evidence="2" id="KW-0418">Kinase</keyword>
<comment type="caution">
    <text evidence="2">The sequence shown here is derived from an EMBL/GenBank/DDBJ whole genome shotgun (WGS) entry which is preliminary data.</text>
</comment>
<dbReference type="Proteomes" id="UP000546213">
    <property type="component" value="Unassembled WGS sequence"/>
</dbReference>
<dbReference type="EMBL" id="JAAOAS010000484">
    <property type="protein sequence ID" value="KAF5575114.1"/>
    <property type="molecule type" value="Genomic_DNA"/>
</dbReference>
<gene>
    <name evidence="2" type="ORF">FPCIR_13307</name>
</gene>
<dbReference type="Gene3D" id="1.10.510.10">
    <property type="entry name" value="Transferase(Phosphotransferase) domain 1"/>
    <property type="match status" value="1"/>
</dbReference>
<sequence length="494" mass="56970">MEDILADTHLLGRSFFEQLYCRNNSVTTSVSPQARYVEPGYHECYVVGVPYKETSTVWDRAHVVGIDVPPDSKFSYEEGVEVLLNLARNVFLHQPTRVYLFGLFETGKQREFWVFDRTGVYRSGLFDDECNLQDLLDQYGKVTELELGKNPFIKQEFGGPQYIYIKGGESQIASYESDHSRGYKLVLDEKPLSRPGDIVSVRAAWYRATDKFNNKFVVRFSGREQSQDEEKFLRRAKERNVWGITHPIDYQYIEARRLSCTVMPRFGRPITHYYTVLEVLECMRDAIKAHRSLCIDAKILHRDICLHNLFISHPENDSPDASKGILISFNTAMDLEIEPEKPYRLDGTESFIAIDLSRSSSDSVLPTYRHDLESFFYVFLFIAIGGHRGLPGDSRLKLWQAGFRNWPEIAEKKRKDISSNDNFAAILAEFRQEFKGLESLAYALRDVLFFPEINDFFTGTDMDVEATEKLYAGMIGAFEKAIIEIESEAGNYYR</sequence>
<dbReference type="PANTHER" id="PTHR38248:SF2">
    <property type="entry name" value="FUNK1 11"/>
    <property type="match status" value="1"/>
</dbReference>
<reference evidence="2 3" key="1">
    <citation type="submission" date="2020-05" db="EMBL/GenBank/DDBJ databases">
        <title>Identification and distribution of gene clusters putatively required for synthesis of sphingolipid metabolism inhibitors in phylogenetically diverse species of the filamentous fungus Fusarium.</title>
        <authorList>
            <person name="Kim H.-S."/>
            <person name="Busman M."/>
            <person name="Brown D.W."/>
            <person name="Divon H."/>
            <person name="Uhlig S."/>
            <person name="Proctor R.H."/>
        </authorList>
    </citation>
    <scope>NUCLEOTIDE SEQUENCE [LARGE SCALE GENOMIC DNA]</scope>
    <source>
        <strain evidence="2 3">NRRL 36939</strain>
    </source>
</reference>
<organism evidence="2 3">
    <name type="scientific">Fusarium pseudocircinatum</name>
    <dbReference type="NCBI Taxonomy" id="56676"/>
    <lineage>
        <taxon>Eukaryota</taxon>
        <taxon>Fungi</taxon>
        <taxon>Dikarya</taxon>
        <taxon>Ascomycota</taxon>
        <taxon>Pezizomycotina</taxon>
        <taxon>Sordariomycetes</taxon>
        <taxon>Hypocreomycetidae</taxon>
        <taxon>Hypocreales</taxon>
        <taxon>Nectriaceae</taxon>
        <taxon>Fusarium</taxon>
        <taxon>Fusarium fujikuroi species complex</taxon>
    </lineage>
</organism>
<keyword evidence="2" id="KW-0808">Transferase</keyword>
<name>A0A8H5KJ00_9HYPO</name>
<dbReference type="Pfam" id="PF17667">
    <property type="entry name" value="Pkinase_fungal"/>
    <property type="match status" value="1"/>
</dbReference>
<keyword evidence="3" id="KW-1185">Reference proteome</keyword>
<dbReference type="OrthoDB" id="5584477at2759"/>
<evidence type="ECO:0000313" key="3">
    <source>
        <dbReference type="Proteomes" id="UP000546213"/>
    </source>
</evidence>
<evidence type="ECO:0000313" key="2">
    <source>
        <dbReference type="EMBL" id="KAF5575114.1"/>
    </source>
</evidence>
<protein>
    <submittedName>
        <fullName evidence="2">Serine threonine kinase</fullName>
    </submittedName>
</protein>
<proteinExistence type="predicted"/>
<dbReference type="AlphaFoldDB" id="A0A8H5KJ00"/>
<dbReference type="InterPro" id="IPR011009">
    <property type="entry name" value="Kinase-like_dom_sf"/>
</dbReference>
<feature type="domain" description="Fungal-type protein kinase" evidence="1">
    <location>
        <begin position="251"/>
        <end position="382"/>
    </location>
</feature>
<dbReference type="PANTHER" id="PTHR38248">
    <property type="entry name" value="FUNK1 6"/>
    <property type="match status" value="1"/>
</dbReference>